<reference evidence="2" key="1">
    <citation type="submission" date="2019-08" db="EMBL/GenBank/DDBJ databases">
        <authorList>
            <person name="Kucharzyk K."/>
            <person name="Murdoch R.W."/>
            <person name="Higgins S."/>
            <person name="Loffler F."/>
        </authorList>
    </citation>
    <scope>NUCLEOTIDE SEQUENCE</scope>
</reference>
<comment type="caution">
    <text evidence="2">The sequence shown here is derived from an EMBL/GenBank/DDBJ whole genome shotgun (WGS) entry which is preliminary data.</text>
</comment>
<dbReference type="AlphaFoldDB" id="A0A645A453"/>
<evidence type="ECO:0008006" key="3">
    <source>
        <dbReference type="Google" id="ProtNLM"/>
    </source>
</evidence>
<dbReference type="Pfam" id="PF01066">
    <property type="entry name" value="CDP-OH_P_transf"/>
    <property type="match status" value="1"/>
</dbReference>
<feature type="transmembrane region" description="Helical" evidence="1">
    <location>
        <begin position="131"/>
        <end position="152"/>
    </location>
</feature>
<dbReference type="EMBL" id="VSSQ01011844">
    <property type="protein sequence ID" value="MPM47847.1"/>
    <property type="molecule type" value="Genomic_DNA"/>
</dbReference>
<dbReference type="InterPro" id="IPR043130">
    <property type="entry name" value="CDP-OH_PTrfase_TM_dom"/>
</dbReference>
<name>A0A645A453_9ZZZZ</name>
<keyword evidence="1" id="KW-1133">Transmembrane helix</keyword>
<feature type="transmembrane region" description="Helical" evidence="1">
    <location>
        <begin position="34"/>
        <end position="54"/>
    </location>
</feature>
<gene>
    <name evidence="2" type="ORF">SDC9_94568</name>
</gene>
<feature type="transmembrane region" description="Helical" evidence="1">
    <location>
        <begin position="74"/>
        <end position="93"/>
    </location>
</feature>
<feature type="transmembrane region" description="Helical" evidence="1">
    <location>
        <begin position="189"/>
        <end position="210"/>
    </location>
</feature>
<dbReference type="Gene3D" id="1.20.120.1760">
    <property type="match status" value="1"/>
</dbReference>
<dbReference type="GO" id="GO:0016780">
    <property type="term" value="F:phosphotransferase activity, for other substituted phosphate groups"/>
    <property type="evidence" value="ECO:0007669"/>
    <property type="project" value="InterPro"/>
</dbReference>
<organism evidence="2">
    <name type="scientific">bioreactor metagenome</name>
    <dbReference type="NCBI Taxonomy" id="1076179"/>
    <lineage>
        <taxon>unclassified sequences</taxon>
        <taxon>metagenomes</taxon>
        <taxon>ecological metagenomes</taxon>
    </lineage>
</organism>
<proteinExistence type="predicted"/>
<keyword evidence="1" id="KW-0812">Transmembrane</keyword>
<dbReference type="GO" id="GO:0016020">
    <property type="term" value="C:membrane"/>
    <property type="evidence" value="ECO:0007669"/>
    <property type="project" value="InterPro"/>
</dbReference>
<dbReference type="GO" id="GO:0008654">
    <property type="term" value="P:phospholipid biosynthetic process"/>
    <property type="evidence" value="ECO:0007669"/>
    <property type="project" value="InterPro"/>
</dbReference>
<feature type="transmembrane region" description="Helical" evidence="1">
    <location>
        <begin position="99"/>
        <end position="119"/>
    </location>
</feature>
<evidence type="ECO:0000313" key="2">
    <source>
        <dbReference type="EMBL" id="MPM47847.1"/>
    </source>
</evidence>
<protein>
    <recommendedName>
        <fullName evidence="3">CDP-diacylglycerol--serine O-phosphatidyltransferase</fullName>
    </recommendedName>
</protein>
<feature type="transmembrane region" description="Helical" evidence="1">
    <location>
        <begin position="158"/>
        <end position="177"/>
    </location>
</feature>
<keyword evidence="1" id="KW-0472">Membrane</keyword>
<feature type="transmembrane region" description="Helical" evidence="1">
    <location>
        <begin position="7"/>
        <end position="28"/>
    </location>
</feature>
<dbReference type="InterPro" id="IPR000462">
    <property type="entry name" value="CDP-OH_P_trans"/>
</dbReference>
<accession>A0A645A453</accession>
<sequence>MKRMVGFYNYTVILTYIGVVSAVLGIGLSMYGHTSMAVVCLMVSGFCDLFDGTVARTRKRTVHEQKFGIQIDSLADLICFGVLPAAIGFSIGLTKWFEAAALIAFVLAALIRLAYYNVTEEELEFCENTKRVYYDGLPVTTVAILIPMIYTLRPVMKNGFLLLYALCLLFTAAAFLFKVKVRKLGMKGMIAAAFCGLAVLALLIAGWNHIAA</sequence>
<evidence type="ECO:0000256" key="1">
    <source>
        <dbReference type="SAM" id="Phobius"/>
    </source>
</evidence>